<dbReference type="AlphaFoldDB" id="A0AAN7V366"/>
<keyword evidence="1" id="KW-1133">Transmembrane helix</keyword>
<sequence>MVATDKDDTVRVSTLTLAWKDPESRAGCESDLAFKHMSNVNVSRLKYPRSTKSPRKTKRVSALVAAATSPEVGLEEFAVSVASSSSYSAVPEPSHVLSAPSGFLVCFIFFFSLGFVISGGSMSSEVITVVAVAGASVAGCPGIPPLTRNSSNRS</sequence>
<protein>
    <submittedName>
        <fullName evidence="2">Uncharacterized protein</fullName>
    </submittedName>
</protein>
<organism evidence="2 3">
    <name type="scientific">Xylaria bambusicola</name>
    <dbReference type="NCBI Taxonomy" id="326684"/>
    <lineage>
        <taxon>Eukaryota</taxon>
        <taxon>Fungi</taxon>
        <taxon>Dikarya</taxon>
        <taxon>Ascomycota</taxon>
        <taxon>Pezizomycotina</taxon>
        <taxon>Sordariomycetes</taxon>
        <taxon>Xylariomycetidae</taxon>
        <taxon>Xylariales</taxon>
        <taxon>Xylariaceae</taxon>
        <taxon>Xylaria</taxon>
    </lineage>
</organism>
<proteinExistence type="predicted"/>
<keyword evidence="1" id="KW-0812">Transmembrane</keyword>
<feature type="transmembrane region" description="Helical" evidence="1">
    <location>
        <begin position="102"/>
        <end position="120"/>
    </location>
</feature>
<dbReference type="EMBL" id="JAWHQM010000039">
    <property type="protein sequence ID" value="KAK5634264.1"/>
    <property type="molecule type" value="Genomic_DNA"/>
</dbReference>
<gene>
    <name evidence="2" type="ORF">RRF57_009977</name>
</gene>
<evidence type="ECO:0000256" key="1">
    <source>
        <dbReference type="SAM" id="Phobius"/>
    </source>
</evidence>
<evidence type="ECO:0000313" key="3">
    <source>
        <dbReference type="Proteomes" id="UP001305414"/>
    </source>
</evidence>
<accession>A0AAN7V366</accession>
<feature type="transmembrane region" description="Helical" evidence="1">
    <location>
        <begin position="126"/>
        <end position="146"/>
    </location>
</feature>
<reference evidence="2 3" key="1">
    <citation type="submission" date="2023-10" db="EMBL/GenBank/DDBJ databases">
        <title>Draft genome sequence of Xylaria bambusicola isolate GMP-LS, the root and basal stem rot pathogen of sugarcane in Indonesia.</title>
        <authorList>
            <person name="Selvaraj P."/>
            <person name="Muralishankar V."/>
            <person name="Muruganantham S."/>
            <person name="Sp S."/>
            <person name="Haryani S."/>
            <person name="Lau K.J.X."/>
            <person name="Naqvi N.I."/>
        </authorList>
    </citation>
    <scope>NUCLEOTIDE SEQUENCE [LARGE SCALE GENOMIC DNA]</scope>
    <source>
        <strain evidence="2">GMP-LS</strain>
    </source>
</reference>
<dbReference type="Proteomes" id="UP001305414">
    <property type="component" value="Unassembled WGS sequence"/>
</dbReference>
<keyword evidence="3" id="KW-1185">Reference proteome</keyword>
<comment type="caution">
    <text evidence="2">The sequence shown here is derived from an EMBL/GenBank/DDBJ whole genome shotgun (WGS) entry which is preliminary data.</text>
</comment>
<name>A0AAN7V366_9PEZI</name>
<evidence type="ECO:0000313" key="2">
    <source>
        <dbReference type="EMBL" id="KAK5634264.1"/>
    </source>
</evidence>
<keyword evidence="1" id="KW-0472">Membrane</keyword>